<comment type="caution">
    <text evidence="2">The sequence shown here is derived from an EMBL/GenBank/DDBJ whole genome shotgun (WGS) entry which is preliminary data.</text>
</comment>
<dbReference type="EMBL" id="JUFX02000052">
    <property type="protein sequence ID" value="KPH88233.1"/>
    <property type="molecule type" value="Genomic_DNA"/>
</dbReference>
<evidence type="ECO:0000313" key="3">
    <source>
        <dbReference type="Proteomes" id="UP000031553"/>
    </source>
</evidence>
<gene>
    <name evidence="2" type="ORF">GLUCOINTEAF2_0203905</name>
</gene>
<name>A0A0N0MG19_9PROT</name>
<keyword evidence="1" id="KW-0175">Coiled coil</keyword>
<dbReference type="OrthoDB" id="8454254at2"/>
<organism evidence="2 3">
    <name type="scientific">Komagataeibacter intermedius AF2</name>
    <dbReference type="NCBI Taxonomy" id="1458464"/>
    <lineage>
        <taxon>Bacteria</taxon>
        <taxon>Pseudomonadati</taxon>
        <taxon>Pseudomonadota</taxon>
        <taxon>Alphaproteobacteria</taxon>
        <taxon>Acetobacterales</taxon>
        <taxon>Acetobacteraceae</taxon>
        <taxon>Komagataeibacter</taxon>
    </lineage>
</organism>
<protein>
    <recommendedName>
        <fullName evidence="4">Mobilization protein</fullName>
    </recommendedName>
</protein>
<dbReference type="AlphaFoldDB" id="A0A0N0MG19"/>
<dbReference type="Proteomes" id="UP000031553">
    <property type="component" value="Unassembled WGS sequence"/>
</dbReference>
<feature type="coiled-coil region" evidence="1">
    <location>
        <begin position="1"/>
        <end position="35"/>
    </location>
</feature>
<evidence type="ECO:0000313" key="2">
    <source>
        <dbReference type="EMBL" id="KPH88233.1"/>
    </source>
</evidence>
<evidence type="ECO:0000256" key="1">
    <source>
        <dbReference type="SAM" id="Coils"/>
    </source>
</evidence>
<accession>A0A0N0MG19</accession>
<reference evidence="2 3" key="1">
    <citation type="submission" date="2015-07" db="EMBL/GenBank/DDBJ databases">
        <title>Draft Genome Sequence of Komagataeibacter intermedius Strain AF2, Isolated from Kombucha Tea.</title>
        <authorList>
            <person name="Santos R.A."/>
            <person name="Berretta A.A."/>
            <person name="Barud H.S."/>
            <person name="Ribeiro S.J."/>
            <person name="Gonzalez-Garcia L.N."/>
            <person name="Zucchi T.D."/>
            <person name="Goldman G.H."/>
            <person name="Riano-Pachon D.M."/>
        </authorList>
    </citation>
    <scope>NUCLEOTIDE SEQUENCE [LARGE SCALE GENOMIC DNA]</scope>
    <source>
        <strain evidence="2 3">AF2</strain>
    </source>
</reference>
<sequence length="100" mass="11335">MSNISKEIENAKKIIAEQKKRIKEAQKAEAKSEAKLRDRQNYILGGALIKLAETDERAVRTIETLLKRVERPSDQKAFETFSRLPSLAMTPVPASENTHE</sequence>
<evidence type="ECO:0008006" key="4">
    <source>
        <dbReference type="Google" id="ProtNLM"/>
    </source>
</evidence>
<dbReference type="RefSeq" id="WP_141654729.1">
    <property type="nucleotide sequence ID" value="NZ_JUFX02000052.1"/>
</dbReference>
<proteinExistence type="predicted"/>